<sequence length="89" mass="10232">MTTVLHNTCNVIDHDVFLSECKNTWDDVQCTGWARDQECMKNSVWMHRNCHKACTKCTPDGSTTDRQNEQTTTQPRITTPGTLLRKKFA</sequence>
<gene>
    <name evidence="4" type="ORF">DPMN_133832</name>
</gene>
<comment type="caution">
    <text evidence="4">The sequence shown here is derived from an EMBL/GenBank/DDBJ whole genome shotgun (WGS) entry which is preliminary data.</text>
</comment>
<feature type="region of interest" description="Disordered" evidence="2">
    <location>
        <begin position="59"/>
        <end position="89"/>
    </location>
</feature>
<evidence type="ECO:0000256" key="2">
    <source>
        <dbReference type="SAM" id="MobiDB-lite"/>
    </source>
</evidence>
<organism evidence="4 5">
    <name type="scientific">Dreissena polymorpha</name>
    <name type="common">Zebra mussel</name>
    <name type="synonym">Mytilus polymorpha</name>
    <dbReference type="NCBI Taxonomy" id="45954"/>
    <lineage>
        <taxon>Eukaryota</taxon>
        <taxon>Metazoa</taxon>
        <taxon>Spiralia</taxon>
        <taxon>Lophotrochozoa</taxon>
        <taxon>Mollusca</taxon>
        <taxon>Bivalvia</taxon>
        <taxon>Autobranchia</taxon>
        <taxon>Heteroconchia</taxon>
        <taxon>Euheterodonta</taxon>
        <taxon>Imparidentia</taxon>
        <taxon>Neoheterodontei</taxon>
        <taxon>Myida</taxon>
        <taxon>Dreissenoidea</taxon>
        <taxon>Dreissenidae</taxon>
        <taxon>Dreissena</taxon>
    </lineage>
</organism>
<comment type="caution">
    <text evidence="1">Lacks conserved residue(s) required for the propagation of feature annotation.</text>
</comment>
<proteinExistence type="predicted"/>
<keyword evidence="5" id="KW-1185">Reference proteome</keyword>
<dbReference type="AlphaFoldDB" id="A0A9D4FYP4"/>
<accession>A0A9D4FYP4</accession>
<evidence type="ECO:0000313" key="4">
    <source>
        <dbReference type="EMBL" id="KAH3805528.1"/>
    </source>
</evidence>
<evidence type="ECO:0000256" key="1">
    <source>
        <dbReference type="PROSITE-ProRule" id="PRU01005"/>
    </source>
</evidence>
<protein>
    <recommendedName>
        <fullName evidence="3">ShKT domain-containing protein</fullName>
    </recommendedName>
</protein>
<dbReference type="PROSITE" id="PS51670">
    <property type="entry name" value="SHKT"/>
    <property type="match status" value="1"/>
</dbReference>
<reference evidence="4" key="1">
    <citation type="journal article" date="2019" name="bioRxiv">
        <title>The Genome of the Zebra Mussel, Dreissena polymorpha: A Resource for Invasive Species Research.</title>
        <authorList>
            <person name="McCartney M.A."/>
            <person name="Auch B."/>
            <person name="Kono T."/>
            <person name="Mallez S."/>
            <person name="Zhang Y."/>
            <person name="Obille A."/>
            <person name="Becker A."/>
            <person name="Abrahante J.E."/>
            <person name="Garbe J."/>
            <person name="Badalamenti J.P."/>
            <person name="Herman A."/>
            <person name="Mangelson H."/>
            <person name="Liachko I."/>
            <person name="Sullivan S."/>
            <person name="Sone E.D."/>
            <person name="Koren S."/>
            <person name="Silverstein K.A.T."/>
            <person name="Beckman K.B."/>
            <person name="Gohl D.M."/>
        </authorList>
    </citation>
    <scope>NUCLEOTIDE SEQUENCE</scope>
    <source>
        <strain evidence="4">Duluth1</strain>
        <tissue evidence="4">Whole animal</tissue>
    </source>
</reference>
<evidence type="ECO:0000259" key="3">
    <source>
        <dbReference type="PROSITE" id="PS51670"/>
    </source>
</evidence>
<evidence type="ECO:0000313" key="5">
    <source>
        <dbReference type="Proteomes" id="UP000828390"/>
    </source>
</evidence>
<feature type="domain" description="ShKT" evidence="3">
    <location>
        <begin position="21"/>
        <end position="57"/>
    </location>
</feature>
<dbReference type="EMBL" id="JAIWYP010000006">
    <property type="protein sequence ID" value="KAH3805528.1"/>
    <property type="molecule type" value="Genomic_DNA"/>
</dbReference>
<dbReference type="InterPro" id="IPR003582">
    <property type="entry name" value="ShKT_dom"/>
</dbReference>
<dbReference type="Proteomes" id="UP000828390">
    <property type="component" value="Unassembled WGS sequence"/>
</dbReference>
<reference evidence="4" key="2">
    <citation type="submission" date="2020-11" db="EMBL/GenBank/DDBJ databases">
        <authorList>
            <person name="McCartney M.A."/>
            <person name="Auch B."/>
            <person name="Kono T."/>
            <person name="Mallez S."/>
            <person name="Becker A."/>
            <person name="Gohl D.M."/>
            <person name="Silverstein K.A.T."/>
            <person name="Koren S."/>
            <person name="Bechman K.B."/>
            <person name="Herman A."/>
            <person name="Abrahante J.E."/>
            <person name="Garbe J."/>
        </authorList>
    </citation>
    <scope>NUCLEOTIDE SEQUENCE</scope>
    <source>
        <strain evidence="4">Duluth1</strain>
        <tissue evidence="4">Whole animal</tissue>
    </source>
</reference>
<feature type="compositionally biased region" description="Low complexity" evidence="2">
    <location>
        <begin position="70"/>
        <end position="82"/>
    </location>
</feature>
<name>A0A9D4FYP4_DREPO</name>